<feature type="non-terminal residue" evidence="1">
    <location>
        <position position="1"/>
    </location>
</feature>
<dbReference type="AlphaFoldDB" id="X1SYB5"/>
<dbReference type="GO" id="GO:0016787">
    <property type="term" value="F:hydrolase activity"/>
    <property type="evidence" value="ECO:0007669"/>
    <property type="project" value="InterPro"/>
</dbReference>
<evidence type="ECO:0000313" key="1">
    <source>
        <dbReference type="EMBL" id="GAI72824.1"/>
    </source>
</evidence>
<gene>
    <name evidence="1" type="ORF">S12H4_04408</name>
</gene>
<proteinExistence type="predicted"/>
<organism evidence="1">
    <name type="scientific">marine sediment metagenome</name>
    <dbReference type="NCBI Taxonomy" id="412755"/>
    <lineage>
        <taxon>unclassified sequences</taxon>
        <taxon>metagenomes</taxon>
        <taxon>ecological metagenomes</taxon>
    </lineage>
</organism>
<reference evidence="1" key="1">
    <citation type="journal article" date="2014" name="Front. Microbiol.">
        <title>High frequency of phylogenetically diverse reductive dehalogenase-homologous genes in deep subseafloor sedimentary metagenomes.</title>
        <authorList>
            <person name="Kawai M."/>
            <person name="Futagami T."/>
            <person name="Toyoda A."/>
            <person name="Takaki Y."/>
            <person name="Nishi S."/>
            <person name="Hori S."/>
            <person name="Arai W."/>
            <person name="Tsubouchi T."/>
            <person name="Morono Y."/>
            <person name="Uchiyama I."/>
            <person name="Ito T."/>
            <person name="Fujiyama A."/>
            <person name="Inagaki F."/>
            <person name="Takami H."/>
        </authorList>
    </citation>
    <scope>NUCLEOTIDE SEQUENCE</scope>
    <source>
        <strain evidence="1">Expedition CK06-06</strain>
    </source>
</reference>
<protein>
    <submittedName>
        <fullName evidence="1">Uncharacterized protein</fullName>
    </submittedName>
</protein>
<sequence>FKKKDVAFIYRYDNTLVGTKITGANLKKYMEWSANYYNPWKEGDVTISFNPKN</sequence>
<dbReference type="GO" id="GO:0009166">
    <property type="term" value="P:nucleotide catabolic process"/>
    <property type="evidence" value="ECO:0007669"/>
    <property type="project" value="InterPro"/>
</dbReference>
<dbReference type="SUPFAM" id="SSF55816">
    <property type="entry name" value="5'-nucleotidase (syn. UDP-sugar hydrolase), C-terminal domain"/>
    <property type="match status" value="1"/>
</dbReference>
<name>X1SYB5_9ZZZZ</name>
<dbReference type="EMBL" id="BARW01001353">
    <property type="protein sequence ID" value="GAI72824.1"/>
    <property type="molecule type" value="Genomic_DNA"/>
</dbReference>
<comment type="caution">
    <text evidence="1">The sequence shown here is derived from an EMBL/GenBank/DDBJ whole genome shotgun (WGS) entry which is preliminary data.</text>
</comment>
<accession>X1SYB5</accession>
<dbReference type="InterPro" id="IPR036907">
    <property type="entry name" value="5'-Nucleotdase_C_sf"/>
</dbReference>
<dbReference type="Gene3D" id="3.90.780.10">
    <property type="entry name" value="5'-Nucleotidase, C-terminal domain"/>
    <property type="match status" value="1"/>
</dbReference>